<proteinExistence type="predicted"/>
<feature type="compositionally biased region" description="Polar residues" evidence="1">
    <location>
        <begin position="206"/>
        <end position="215"/>
    </location>
</feature>
<dbReference type="Proteomes" id="UP000557566">
    <property type="component" value="Unassembled WGS sequence"/>
</dbReference>
<feature type="compositionally biased region" description="Low complexity" evidence="1">
    <location>
        <begin position="174"/>
        <end position="194"/>
    </location>
</feature>
<keyword evidence="3" id="KW-1185">Reference proteome</keyword>
<protein>
    <recommendedName>
        <fullName evidence="4">Pentatricopeptide repeat protein</fullName>
    </recommendedName>
</protein>
<feature type="region of interest" description="Disordered" evidence="1">
    <location>
        <begin position="59"/>
        <end position="105"/>
    </location>
</feature>
<gene>
    <name evidence="2" type="ORF">G6O67_000549</name>
</gene>
<sequence length="873" mass="96233">MASPNPVPSRATLRALRGVLLTTSCSVILLAEERRRRLKVARAAIENARTLHLASSGRAPLAPLDARQETLPSPSFPRPITPTRRRRRHLQPSQAPSDLPADSGRSITTRLTRPAESSAPVAPLANILLDRQSRASKLLHSNPLWRSRPRAFQLYRNSQLKRSMLYSTLGLTSPLDPTTSSTPSNNANTAPTTPRHSVAQLHDESGSSSVDKLSISDGSDATEFAQEYLAPSAPEYPAALYDGALVLLRRLLQDSALHRSEAEALDKLQTAIIQRLATLGPPPAAAVEPLACDGADILRIALNHDYDGATIITQTLMRLCKDPLGILIALAEFMQRGGSSQHMEQALQFLADPGSQRYWMGGMLIHGVLACQITSQETFQDTKQLYQALQDAGLFHKFHVSQATELKIRALMAFAAVDKGDGAFFTAEMAACQTMKDDTMSQDVEMQRLFLLNEATQGHWDSVHGRLEMLWRCVGIRCGWVEFQWSLTQVTNIFASSGPPEELEMFVRNMVTEYGMKLKHPWVHLVFNGHASRRQTESALSWLQFCCDNGLHTDENFFQSLYSSFRKYWCFSDKCIEKLRRGLKNVSALDHGQAYHLIVPDSALLWPKANQVQSPAARVVTSHNESLSGDRLRLAVVKLLGSEASGVEKAVSLVETAHAQGVDVSDAMTPILLARLEGGADPNSVISKAQRMGVRIHSLVFNKASHALAASGDLEASAAMCRIAAQETGKGDLAYDEYNFSNLVFAYTGSGKYGPLRSLLSEFTSEVLWWRGGRVSKESIKLAMKTVAMRAVVFIQEYARHKNALDKLEEALLHVKRCRVTKADRQMVEATMVRMFAASSRRGRADERAKMMARADGGCGMDEGEWETAIGGR</sequence>
<dbReference type="AlphaFoldDB" id="A0A8H4PZB1"/>
<organism evidence="2 3">
    <name type="scientific">Ophiocordyceps sinensis</name>
    <dbReference type="NCBI Taxonomy" id="72228"/>
    <lineage>
        <taxon>Eukaryota</taxon>
        <taxon>Fungi</taxon>
        <taxon>Dikarya</taxon>
        <taxon>Ascomycota</taxon>
        <taxon>Pezizomycotina</taxon>
        <taxon>Sordariomycetes</taxon>
        <taxon>Hypocreomycetidae</taxon>
        <taxon>Hypocreales</taxon>
        <taxon>Ophiocordycipitaceae</taxon>
        <taxon>Ophiocordyceps</taxon>
    </lineage>
</organism>
<dbReference type="OrthoDB" id="185373at2759"/>
<dbReference type="EMBL" id="JAAVMX010000001">
    <property type="protein sequence ID" value="KAF4513252.1"/>
    <property type="molecule type" value="Genomic_DNA"/>
</dbReference>
<evidence type="ECO:0008006" key="4">
    <source>
        <dbReference type="Google" id="ProtNLM"/>
    </source>
</evidence>
<evidence type="ECO:0000313" key="3">
    <source>
        <dbReference type="Proteomes" id="UP000557566"/>
    </source>
</evidence>
<evidence type="ECO:0000313" key="2">
    <source>
        <dbReference type="EMBL" id="KAF4513252.1"/>
    </source>
</evidence>
<feature type="region of interest" description="Disordered" evidence="1">
    <location>
        <begin position="174"/>
        <end position="215"/>
    </location>
</feature>
<name>A0A8H4PZB1_9HYPO</name>
<reference evidence="2 3" key="1">
    <citation type="journal article" date="2020" name="Genome Biol. Evol.">
        <title>A new high-quality draft genome assembly of the Chinese cordyceps Ophiocordyceps sinensis.</title>
        <authorList>
            <person name="Shu R."/>
            <person name="Zhang J."/>
            <person name="Meng Q."/>
            <person name="Zhang H."/>
            <person name="Zhou G."/>
            <person name="Li M."/>
            <person name="Wu P."/>
            <person name="Zhao Y."/>
            <person name="Chen C."/>
            <person name="Qin Q."/>
        </authorList>
    </citation>
    <scope>NUCLEOTIDE SEQUENCE [LARGE SCALE GENOMIC DNA]</scope>
    <source>
        <strain evidence="2 3">IOZ07</strain>
    </source>
</reference>
<comment type="caution">
    <text evidence="2">The sequence shown here is derived from an EMBL/GenBank/DDBJ whole genome shotgun (WGS) entry which is preliminary data.</text>
</comment>
<evidence type="ECO:0000256" key="1">
    <source>
        <dbReference type="SAM" id="MobiDB-lite"/>
    </source>
</evidence>
<accession>A0A8H4PZB1</accession>